<dbReference type="PANTHER" id="PTHR13282">
    <property type="entry name" value="PROTEIN FAM32A"/>
    <property type="match status" value="1"/>
</dbReference>
<accession>A0A8C6Q3W7</accession>
<keyword evidence="4" id="KW-1185">Reference proteome</keyword>
<dbReference type="Pfam" id="PF08555">
    <property type="entry name" value="FAM32A"/>
    <property type="match status" value="1"/>
</dbReference>
<evidence type="ECO:0000313" key="4">
    <source>
        <dbReference type="Proteomes" id="UP000694548"/>
    </source>
</evidence>
<feature type="region of interest" description="Disordered" evidence="2">
    <location>
        <begin position="18"/>
        <end position="45"/>
    </location>
</feature>
<comment type="similarity">
    <text evidence="1">Belongs to the FAM32 family.</text>
</comment>
<dbReference type="Ensembl" id="ENSNFUT00015055652.1">
    <property type="protein sequence ID" value="ENSNFUP00015053385.1"/>
    <property type="gene ID" value="ENSNFUG00015024832.1"/>
</dbReference>
<reference evidence="3" key="2">
    <citation type="submission" date="2025-08" db="UniProtKB">
        <authorList>
            <consortium name="Ensembl"/>
        </authorList>
    </citation>
    <scope>IDENTIFICATION</scope>
</reference>
<reference evidence="3" key="3">
    <citation type="submission" date="2025-09" db="UniProtKB">
        <authorList>
            <consortium name="Ensembl"/>
        </authorList>
    </citation>
    <scope>IDENTIFICATION</scope>
</reference>
<evidence type="ECO:0000256" key="2">
    <source>
        <dbReference type="SAM" id="MobiDB-lite"/>
    </source>
</evidence>
<dbReference type="GeneTree" id="ENSGT00390000013811"/>
<evidence type="ECO:0000313" key="3">
    <source>
        <dbReference type="Ensembl" id="ENSNFUP00015053385.1"/>
    </source>
</evidence>
<proteinExistence type="inferred from homology"/>
<feature type="compositionally biased region" description="Basic residues" evidence="2">
    <location>
        <begin position="23"/>
        <end position="32"/>
    </location>
</feature>
<name>A0A8C6Q3W7_NOTFU</name>
<dbReference type="InterPro" id="IPR013865">
    <property type="entry name" value="FAM32A"/>
</dbReference>
<evidence type="ECO:0000256" key="1">
    <source>
        <dbReference type="ARBA" id="ARBA00008948"/>
    </source>
</evidence>
<dbReference type="Proteomes" id="UP000694548">
    <property type="component" value="Chromosome sgr17"/>
</dbReference>
<dbReference type="GO" id="GO:0005730">
    <property type="term" value="C:nucleolus"/>
    <property type="evidence" value="ECO:0007669"/>
    <property type="project" value="TreeGrafter"/>
</dbReference>
<protein>
    <submittedName>
        <fullName evidence="3">Family with sequence similarity 32 member A</fullName>
    </submittedName>
</protein>
<gene>
    <name evidence="3" type="primary">fam32a</name>
</gene>
<sequence>MSEYEKIQKSSLKLKGVGELSAGKKKKKKSESKHRMEQVVTSQNDEEEVKTKKAYIDKRTPAQIAFDKTQEKRQMERILKKASKTHKHRVEVSTNFCRTFLFRFVKHDLHSKISNVGYFIKALIEFYYFLYSTVDFI</sequence>
<dbReference type="AlphaFoldDB" id="A0A8C6Q3W7"/>
<organism evidence="3 4">
    <name type="scientific">Nothobranchius furzeri</name>
    <name type="common">Turquoise killifish</name>
    <dbReference type="NCBI Taxonomy" id="105023"/>
    <lineage>
        <taxon>Eukaryota</taxon>
        <taxon>Metazoa</taxon>
        <taxon>Chordata</taxon>
        <taxon>Craniata</taxon>
        <taxon>Vertebrata</taxon>
        <taxon>Euteleostomi</taxon>
        <taxon>Actinopterygii</taxon>
        <taxon>Neopterygii</taxon>
        <taxon>Teleostei</taxon>
        <taxon>Neoteleostei</taxon>
        <taxon>Acanthomorphata</taxon>
        <taxon>Ovalentaria</taxon>
        <taxon>Atherinomorphae</taxon>
        <taxon>Cyprinodontiformes</taxon>
        <taxon>Nothobranchiidae</taxon>
        <taxon>Nothobranchius</taxon>
    </lineage>
</organism>
<reference evidence="3" key="1">
    <citation type="submission" date="2014-08" db="EMBL/GenBank/DDBJ databases">
        <authorList>
            <person name="Senf B."/>
            <person name="Petzold A."/>
            <person name="Downie B.R."/>
            <person name="Koch P."/>
            <person name="Platzer M."/>
        </authorList>
    </citation>
    <scope>NUCLEOTIDE SEQUENCE [LARGE SCALE GENOMIC DNA]</scope>
    <source>
        <strain evidence="3">GRZ</strain>
    </source>
</reference>
<dbReference type="PANTHER" id="PTHR13282:SF6">
    <property type="entry name" value="PROTEIN FAM32A"/>
    <property type="match status" value="1"/>
</dbReference>